<sequence length="114" mass="12139">MESYGTNPAQKKDDMYGAHGTTGGGHQAHGVTGDQSEDDGMGGRRKKGLKEKIKEKLPGHDRKTDEHVQEHGTAATTTGARGRAAATTTAGHEETAEKKGMMEKIKEKLPGANR</sequence>
<evidence type="ECO:0000313" key="5">
    <source>
        <dbReference type="Proteomes" id="UP000243459"/>
    </source>
</evidence>
<evidence type="ECO:0000256" key="3">
    <source>
        <dbReference type="SAM" id="MobiDB-lite"/>
    </source>
</evidence>
<proteinExistence type="inferred from homology"/>
<gene>
    <name evidence="4" type="ORF">A4U43_C01F3740</name>
</gene>
<comment type="similarity">
    <text evidence="1 2">Belongs to the plant dehydrin family.</text>
</comment>
<reference evidence="5" key="1">
    <citation type="journal article" date="2017" name="Nat. Commun.">
        <title>The asparagus genome sheds light on the origin and evolution of a young Y chromosome.</title>
        <authorList>
            <person name="Harkess A."/>
            <person name="Zhou J."/>
            <person name="Xu C."/>
            <person name="Bowers J.E."/>
            <person name="Van der Hulst R."/>
            <person name="Ayyampalayam S."/>
            <person name="Mercati F."/>
            <person name="Riccardi P."/>
            <person name="McKain M.R."/>
            <person name="Kakrana A."/>
            <person name="Tang H."/>
            <person name="Ray J."/>
            <person name="Groenendijk J."/>
            <person name="Arikit S."/>
            <person name="Mathioni S.M."/>
            <person name="Nakano M."/>
            <person name="Shan H."/>
            <person name="Telgmann-Rauber A."/>
            <person name="Kanno A."/>
            <person name="Yue Z."/>
            <person name="Chen H."/>
            <person name="Li W."/>
            <person name="Chen Y."/>
            <person name="Xu X."/>
            <person name="Zhang Y."/>
            <person name="Luo S."/>
            <person name="Chen H."/>
            <person name="Gao J."/>
            <person name="Mao Z."/>
            <person name="Pires J.C."/>
            <person name="Luo M."/>
            <person name="Kudrna D."/>
            <person name="Wing R.A."/>
            <person name="Meyers B.C."/>
            <person name="Yi K."/>
            <person name="Kong H."/>
            <person name="Lavrijsen P."/>
            <person name="Sunseri F."/>
            <person name="Falavigna A."/>
            <person name="Ye Y."/>
            <person name="Leebens-Mack J.H."/>
            <person name="Chen G."/>
        </authorList>
    </citation>
    <scope>NUCLEOTIDE SEQUENCE [LARGE SCALE GENOMIC DNA]</scope>
    <source>
        <strain evidence="5">cv. DH0086</strain>
    </source>
</reference>
<dbReference type="GO" id="GO:0005829">
    <property type="term" value="C:cytosol"/>
    <property type="evidence" value="ECO:0007669"/>
    <property type="project" value="TreeGrafter"/>
</dbReference>
<dbReference type="Gramene" id="ONK79180">
    <property type="protein sequence ID" value="ONK79180"/>
    <property type="gene ID" value="A4U43_C01F3740"/>
</dbReference>
<evidence type="ECO:0008006" key="6">
    <source>
        <dbReference type="Google" id="ProtNLM"/>
    </source>
</evidence>
<dbReference type="PROSITE" id="PS00823">
    <property type="entry name" value="DEHYDRIN_2"/>
    <property type="match status" value="1"/>
</dbReference>
<dbReference type="AlphaFoldDB" id="A0A5P1FR79"/>
<dbReference type="GO" id="GO:0009737">
    <property type="term" value="P:response to abscisic acid"/>
    <property type="evidence" value="ECO:0007669"/>
    <property type="project" value="TreeGrafter"/>
</dbReference>
<keyword evidence="5" id="KW-1185">Reference proteome</keyword>
<feature type="compositionally biased region" description="Basic and acidic residues" evidence="3">
    <location>
        <begin position="50"/>
        <end position="70"/>
    </location>
</feature>
<dbReference type="Pfam" id="PF00257">
    <property type="entry name" value="Dehydrin"/>
    <property type="match status" value="1"/>
</dbReference>
<feature type="region of interest" description="Disordered" evidence="3">
    <location>
        <begin position="1"/>
        <end position="114"/>
    </location>
</feature>
<dbReference type="OMA" id="GMAGTGX"/>
<evidence type="ECO:0000313" key="4">
    <source>
        <dbReference type="EMBL" id="ONK79180.1"/>
    </source>
</evidence>
<dbReference type="InterPro" id="IPR030513">
    <property type="entry name" value="Dehydrin_CS"/>
</dbReference>
<name>A0A5P1FR79_ASPOF</name>
<accession>A0A5P1FR79</accession>
<dbReference type="InterPro" id="IPR000167">
    <property type="entry name" value="Dehydrin"/>
</dbReference>
<dbReference type="PANTHER" id="PTHR33346:SF42">
    <property type="entry name" value="DEHYDRIN XERO 1"/>
    <property type="match status" value="1"/>
</dbReference>
<evidence type="ECO:0000256" key="2">
    <source>
        <dbReference type="RuleBase" id="RU003995"/>
    </source>
</evidence>
<dbReference type="Proteomes" id="UP000243459">
    <property type="component" value="Chromosome 1"/>
</dbReference>
<organism evidence="4 5">
    <name type="scientific">Asparagus officinalis</name>
    <name type="common">Garden asparagus</name>
    <dbReference type="NCBI Taxonomy" id="4686"/>
    <lineage>
        <taxon>Eukaryota</taxon>
        <taxon>Viridiplantae</taxon>
        <taxon>Streptophyta</taxon>
        <taxon>Embryophyta</taxon>
        <taxon>Tracheophyta</taxon>
        <taxon>Spermatophyta</taxon>
        <taxon>Magnoliopsida</taxon>
        <taxon>Liliopsida</taxon>
        <taxon>Asparagales</taxon>
        <taxon>Asparagaceae</taxon>
        <taxon>Asparagoideae</taxon>
        <taxon>Asparagus</taxon>
    </lineage>
</organism>
<evidence type="ECO:0000256" key="1">
    <source>
        <dbReference type="ARBA" id="ARBA00008403"/>
    </source>
</evidence>
<dbReference type="EMBL" id="CM007381">
    <property type="protein sequence ID" value="ONK79180.1"/>
    <property type="molecule type" value="Genomic_DNA"/>
</dbReference>
<dbReference type="PANTHER" id="PTHR33346">
    <property type="entry name" value="DEHYDRIN XERO 2-RELATED"/>
    <property type="match status" value="1"/>
</dbReference>
<feature type="compositionally biased region" description="Basic and acidic residues" evidence="3">
    <location>
        <begin position="91"/>
        <end position="114"/>
    </location>
</feature>
<protein>
    <recommendedName>
        <fullName evidence="6">Dehydrin</fullName>
    </recommendedName>
</protein>
<dbReference type="GO" id="GO:0009414">
    <property type="term" value="P:response to water deprivation"/>
    <property type="evidence" value="ECO:0007669"/>
    <property type="project" value="TreeGrafter"/>
</dbReference>
<dbReference type="GO" id="GO:0009631">
    <property type="term" value="P:cold acclimation"/>
    <property type="evidence" value="ECO:0007669"/>
    <property type="project" value="TreeGrafter"/>
</dbReference>
<feature type="compositionally biased region" description="Low complexity" evidence="3">
    <location>
        <begin position="71"/>
        <end position="90"/>
    </location>
</feature>